<dbReference type="EMBL" id="JAAFYZ010000115">
    <property type="protein sequence ID" value="MBS2550794.1"/>
    <property type="molecule type" value="Genomic_DNA"/>
</dbReference>
<reference evidence="2 3" key="1">
    <citation type="submission" date="2020-02" db="EMBL/GenBank/DDBJ databases">
        <title>Acidophilic actinobacteria isolated from forest soil.</title>
        <authorList>
            <person name="Golinska P."/>
        </authorList>
    </citation>
    <scope>NUCLEOTIDE SEQUENCE [LARGE SCALE GENOMIC DNA]</scope>
    <source>
        <strain evidence="2 3">NL8</strain>
    </source>
</reference>
<dbReference type="RefSeq" id="WP_212014340.1">
    <property type="nucleotide sequence ID" value="NZ_JAAFYZ010000115.1"/>
</dbReference>
<evidence type="ECO:0000313" key="2">
    <source>
        <dbReference type="EMBL" id="MBS2550794.1"/>
    </source>
</evidence>
<dbReference type="PANTHER" id="PTHR16026">
    <property type="entry name" value="CARTILAGE ACIDIC PROTEIN 1"/>
    <property type="match status" value="1"/>
</dbReference>
<dbReference type="InterPro" id="IPR027039">
    <property type="entry name" value="Crtac1"/>
</dbReference>
<dbReference type="InterPro" id="IPR011519">
    <property type="entry name" value="UnbV_ASPIC"/>
</dbReference>
<evidence type="ECO:0000313" key="3">
    <source>
        <dbReference type="Proteomes" id="UP000730482"/>
    </source>
</evidence>
<dbReference type="Pfam" id="PF07593">
    <property type="entry name" value="UnbV_ASPIC"/>
    <property type="match status" value="1"/>
</dbReference>
<evidence type="ECO:0000259" key="1">
    <source>
        <dbReference type="Pfam" id="PF07593"/>
    </source>
</evidence>
<dbReference type="InterPro" id="IPR028994">
    <property type="entry name" value="Integrin_alpha_N"/>
</dbReference>
<sequence>MLRGRLRTLVPALIAILSLLTVYVAVGNPAAAGEASQTAAKYSFKQLPIAMPPGYDDQQMNTIRQVNPAYYKIRSWMSAVGASVAINDLTGHGRSDGMCLVDTRTNDVIVTYTPTAVPADRFTPFVLNPAPLPVDATMAPTGCAVGDFTGDGRMGLLVFYWGRTPILFLPKAGATSVSPQAYQPQELVSGVDVDGRYTGPLWNTDAVAIADLNGTGHPSIVVGNYFPDSGILDTHGQNNMQMPNSLSSANNGGGLHFLRWLGATGGDQPSVQYIEDRDAVPFHDSTGWTLALATADLTGSGKPELYDGNDFGHGHLLYNESTPTQLKFTEAYGQRTPGTPKSFVLGNGSFKGMGVDFADMSDKGHFDFMVSDITQPWGLEESNFVFRNDTSSDAQMASKLASGVAPFTQEAQGDGLAWSGWAWDVKMGDFLNDGQQDVVQALGFINGTVNRWPWMQEMATMNDDLLSNPAMWPNFQPGDDVSGHQPFAFFAKNSQGKYVNIGKELGFTNDTPSRGMALADTTGSGHLDFAVARQWGAPEFYANTADVGDQMTLNLYRPSTDGQANTGLEGPGSPAYGTTVTIHTPGHPQIAQLDGGSGHDGYRSFQVRFGLGMNMGPQDVTVQWHDTSGALHSQDITLTTGTHNLMLTDTIKEVPQS</sequence>
<feature type="domain" description="ASPIC/UnbV" evidence="1">
    <location>
        <begin position="575"/>
        <end position="626"/>
    </location>
</feature>
<dbReference type="PANTHER" id="PTHR16026:SF0">
    <property type="entry name" value="CARTILAGE ACIDIC PROTEIN 1"/>
    <property type="match status" value="1"/>
</dbReference>
<organism evidence="2 3">
    <name type="scientific">Catenulispora pinistramenti</name>
    <dbReference type="NCBI Taxonomy" id="2705254"/>
    <lineage>
        <taxon>Bacteria</taxon>
        <taxon>Bacillati</taxon>
        <taxon>Actinomycetota</taxon>
        <taxon>Actinomycetes</taxon>
        <taxon>Catenulisporales</taxon>
        <taxon>Catenulisporaceae</taxon>
        <taxon>Catenulispora</taxon>
    </lineage>
</organism>
<name>A0ABS5KXM9_9ACTN</name>
<protein>
    <submittedName>
        <fullName evidence="2">ASPIC/UnbV domain-containing protein</fullName>
    </submittedName>
</protein>
<comment type="caution">
    <text evidence="2">The sequence shown here is derived from an EMBL/GenBank/DDBJ whole genome shotgun (WGS) entry which is preliminary data.</text>
</comment>
<proteinExistence type="predicted"/>
<keyword evidence="3" id="KW-1185">Reference proteome</keyword>
<accession>A0ABS5KXM9</accession>
<dbReference type="Proteomes" id="UP000730482">
    <property type="component" value="Unassembled WGS sequence"/>
</dbReference>
<gene>
    <name evidence="2" type="ORF">KGQ19_28370</name>
</gene>
<dbReference type="SUPFAM" id="SSF69318">
    <property type="entry name" value="Integrin alpha N-terminal domain"/>
    <property type="match status" value="1"/>
</dbReference>